<dbReference type="GeneID" id="24841281"/>
<dbReference type="Proteomes" id="UP000027981">
    <property type="component" value="Chromosome"/>
</dbReference>
<dbReference type="InterPro" id="IPR007166">
    <property type="entry name" value="Class3_signal_pept_motif"/>
</dbReference>
<dbReference type="OrthoDB" id="85852at2157"/>
<dbReference type="KEGG" id="ppac:PAP_00730"/>
<evidence type="ECO:0000313" key="1">
    <source>
        <dbReference type="EMBL" id="AIF68589.1"/>
    </source>
</evidence>
<sequence length="198" mass="21411">MKKGQVSLEFMFVFAIFLVLLVYSVNNITFTQNSQSVDILRVQISLEAKSLSNSISNTVSQVYAQGPGSKATTYITLKYLNDADFIAKAFNMSGTPQLLIGYQNGTYIAILDSANKTISANETSTAKKNLFWSRAMYAKSVTSYSPAASGTSLPGILINAGSLPTSIKIIVEWNPDSTESWTLDASKGELRININPGG</sequence>
<protein>
    <recommendedName>
        <fullName evidence="3">Class III signal peptide-containing protein</fullName>
    </recommendedName>
</protein>
<evidence type="ECO:0000313" key="2">
    <source>
        <dbReference type="Proteomes" id="UP000027981"/>
    </source>
</evidence>
<evidence type="ECO:0008006" key="3">
    <source>
        <dbReference type="Google" id="ProtNLM"/>
    </source>
</evidence>
<dbReference type="STRING" id="1343739.PAP_00730"/>
<dbReference type="Pfam" id="PF04021">
    <property type="entry name" value="Class_IIIsignal"/>
    <property type="match status" value="1"/>
</dbReference>
<dbReference type="HOGENOM" id="CLU_1346471_0_0_2"/>
<organism evidence="1 2">
    <name type="scientific">Palaeococcus pacificus DY20341</name>
    <dbReference type="NCBI Taxonomy" id="1343739"/>
    <lineage>
        <taxon>Archaea</taxon>
        <taxon>Methanobacteriati</taxon>
        <taxon>Methanobacteriota</taxon>
        <taxon>Thermococci</taxon>
        <taxon>Thermococcales</taxon>
        <taxon>Thermococcaceae</taxon>
        <taxon>Palaeococcus</taxon>
    </lineage>
</organism>
<accession>A0A075LQM9</accession>
<keyword evidence="2" id="KW-1185">Reference proteome</keyword>
<reference evidence="2" key="1">
    <citation type="submission" date="2013-06" db="EMBL/GenBank/DDBJ databases">
        <title>Complete Genome Sequence of Hyperthermophilic Palaeococcus pacificus DY20341T, Isolated from a Deep-Sea Hydrothermal Sediments.</title>
        <authorList>
            <person name="Zeng X."/>
            <person name="Shao Z."/>
        </authorList>
    </citation>
    <scope>NUCLEOTIDE SEQUENCE [LARGE SCALE GENOMIC DNA]</scope>
    <source>
        <strain evidence="2">DY20341</strain>
    </source>
</reference>
<dbReference type="RefSeq" id="WP_048164093.1">
    <property type="nucleotide sequence ID" value="NZ_CP006019.1"/>
</dbReference>
<dbReference type="AlphaFoldDB" id="A0A075LQM9"/>
<gene>
    <name evidence="1" type="ORF">PAP_00730</name>
</gene>
<dbReference type="eggNOG" id="arCOG03822">
    <property type="taxonomic scope" value="Archaea"/>
</dbReference>
<name>A0A075LQM9_9EURY</name>
<reference evidence="1 2" key="2">
    <citation type="journal article" date="2015" name="Genome Announc.">
        <title>Complete Genome Sequence of Hyperthermophilic Piezophilic Archaeon Palaeococcus pacificus DY20341T, Isolated from Deep-Sea Hydrothermal Sediments.</title>
        <authorList>
            <person name="Zeng X."/>
            <person name="Jebbar M."/>
            <person name="Shao Z."/>
        </authorList>
    </citation>
    <scope>NUCLEOTIDE SEQUENCE [LARGE SCALE GENOMIC DNA]</scope>
    <source>
        <strain evidence="1 2">DY20341</strain>
    </source>
</reference>
<dbReference type="EMBL" id="CP006019">
    <property type="protein sequence ID" value="AIF68589.1"/>
    <property type="molecule type" value="Genomic_DNA"/>
</dbReference>
<proteinExistence type="predicted"/>